<feature type="transmembrane region" description="Helical" evidence="1">
    <location>
        <begin position="45"/>
        <end position="64"/>
    </location>
</feature>
<proteinExistence type="predicted"/>
<protein>
    <submittedName>
        <fullName evidence="2">Uncharacterized protein</fullName>
    </submittedName>
</protein>
<evidence type="ECO:0000313" key="3">
    <source>
        <dbReference type="Proteomes" id="UP000700596"/>
    </source>
</evidence>
<keyword evidence="1" id="KW-0472">Membrane</keyword>
<keyword evidence="1" id="KW-0812">Transmembrane</keyword>
<evidence type="ECO:0000256" key="1">
    <source>
        <dbReference type="SAM" id="Phobius"/>
    </source>
</evidence>
<sequence>MAVQHHDSFHGFITPHIILPHRDISPHFFCHFHLLHNFEISRVGAGIYMILLLLLLSSYVMLMLRVCHEHATNTGQCPHVALTGTSIERPRIGYSSFCSSRTEPDLSTQSGRCLETATPPAGHSGACCWSLESGSYVLATLRITPAHEMTSFSDLSVSSI</sequence>
<dbReference type="AlphaFoldDB" id="A0A9P9IHX4"/>
<keyword evidence="3" id="KW-1185">Reference proteome</keyword>
<evidence type="ECO:0000313" key="2">
    <source>
        <dbReference type="EMBL" id="KAH7122703.1"/>
    </source>
</evidence>
<name>A0A9P9IHX4_9PLEO</name>
<reference evidence="2" key="1">
    <citation type="journal article" date="2021" name="Nat. Commun.">
        <title>Genetic determinants of endophytism in the Arabidopsis root mycobiome.</title>
        <authorList>
            <person name="Mesny F."/>
            <person name="Miyauchi S."/>
            <person name="Thiergart T."/>
            <person name="Pickel B."/>
            <person name="Atanasova L."/>
            <person name="Karlsson M."/>
            <person name="Huettel B."/>
            <person name="Barry K.W."/>
            <person name="Haridas S."/>
            <person name="Chen C."/>
            <person name="Bauer D."/>
            <person name="Andreopoulos W."/>
            <person name="Pangilinan J."/>
            <person name="LaButti K."/>
            <person name="Riley R."/>
            <person name="Lipzen A."/>
            <person name="Clum A."/>
            <person name="Drula E."/>
            <person name="Henrissat B."/>
            <person name="Kohler A."/>
            <person name="Grigoriev I.V."/>
            <person name="Martin F.M."/>
            <person name="Hacquard S."/>
        </authorList>
    </citation>
    <scope>NUCLEOTIDE SEQUENCE</scope>
    <source>
        <strain evidence="2">MPI-CAGE-CH-0243</strain>
    </source>
</reference>
<gene>
    <name evidence="2" type="ORF">B0J11DRAFT_532128</name>
</gene>
<organism evidence="2 3">
    <name type="scientific">Dendryphion nanum</name>
    <dbReference type="NCBI Taxonomy" id="256645"/>
    <lineage>
        <taxon>Eukaryota</taxon>
        <taxon>Fungi</taxon>
        <taxon>Dikarya</taxon>
        <taxon>Ascomycota</taxon>
        <taxon>Pezizomycotina</taxon>
        <taxon>Dothideomycetes</taxon>
        <taxon>Pleosporomycetidae</taxon>
        <taxon>Pleosporales</taxon>
        <taxon>Torulaceae</taxon>
        <taxon>Dendryphion</taxon>
    </lineage>
</organism>
<keyword evidence="1" id="KW-1133">Transmembrane helix</keyword>
<dbReference type="EMBL" id="JAGMWT010000009">
    <property type="protein sequence ID" value="KAH7122703.1"/>
    <property type="molecule type" value="Genomic_DNA"/>
</dbReference>
<dbReference type="Proteomes" id="UP000700596">
    <property type="component" value="Unassembled WGS sequence"/>
</dbReference>
<accession>A0A9P9IHX4</accession>
<comment type="caution">
    <text evidence="2">The sequence shown here is derived from an EMBL/GenBank/DDBJ whole genome shotgun (WGS) entry which is preliminary data.</text>
</comment>